<evidence type="ECO:0000256" key="1">
    <source>
        <dbReference type="SAM" id="Phobius"/>
    </source>
</evidence>
<dbReference type="Gramene" id="TraesJAG2B03G00922940.1">
    <property type="protein sequence ID" value="TraesJAG2B03G00922940.1"/>
    <property type="gene ID" value="TraesJAG2B03G00922940"/>
</dbReference>
<reference evidence="2" key="1">
    <citation type="submission" date="2018-08" db="EMBL/GenBank/DDBJ databases">
        <authorList>
            <person name="Rossello M."/>
        </authorList>
    </citation>
    <scope>NUCLEOTIDE SEQUENCE [LARGE SCALE GENOMIC DNA]</scope>
    <source>
        <strain evidence="2">cv. Chinese Spring</strain>
    </source>
</reference>
<dbReference type="Gramene" id="TraesCS2B03G0633700.1">
    <property type="protein sequence ID" value="TraesCS2B03G0633700.1.CDS"/>
    <property type="gene ID" value="TraesCS2B03G0633700"/>
</dbReference>
<dbReference type="Gramene" id="TraesARI2B03G00934160.1">
    <property type="protein sequence ID" value="TraesARI2B03G00934160.1"/>
    <property type="gene ID" value="TraesARI2B03G00934160"/>
</dbReference>
<reference evidence="2" key="2">
    <citation type="submission" date="2018-10" db="UniProtKB">
        <authorList>
            <consortium name="EnsemblPlants"/>
        </authorList>
    </citation>
    <scope>IDENTIFICATION</scope>
</reference>
<evidence type="ECO:0008006" key="4">
    <source>
        <dbReference type="Google" id="ProtNLM"/>
    </source>
</evidence>
<dbReference type="Proteomes" id="UP000019116">
    <property type="component" value="Chromosome 2B"/>
</dbReference>
<sequence length="143" mass="16216">MSGAGSSSGAGVGWLPLIQCPDCKIRQIRRFESTTEKHPGWILYRCMNHKAGKQPCNFWHWEASYIDYLKKHGHLRGESVDSKVVEMKKKKNTTEVDPEDMMKMLLLLKSLPGDVADLVAVMKIVVVLLFAMLFVLVLVLVRM</sequence>
<proteinExistence type="predicted"/>
<dbReference type="EnsemblPlants" id="TraesCS2B02G256900.1">
    <property type="protein sequence ID" value="TraesCS2B02G256900.1"/>
    <property type="gene ID" value="TraesCS2B02G256900"/>
</dbReference>
<dbReference type="AlphaFoldDB" id="A0A3B6C4R6"/>
<keyword evidence="1" id="KW-0812">Transmembrane</keyword>
<dbReference type="Gramene" id="TraesCLE_scaffold_065638_01G000100.1">
    <property type="protein sequence ID" value="TraesCLE_scaffold_065638_01G000100.1"/>
    <property type="gene ID" value="TraesCLE_scaffold_065638_01G000100"/>
</dbReference>
<dbReference type="Gramene" id="TraesMAC2B03G00922870.1">
    <property type="protein sequence ID" value="TraesMAC2B03G00922870.1"/>
    <property type="gene ID" value="TraesMAC2B03G00922870"/>
</dbReference>
<accession>A0A3B6C4R6</accession>
<dbReference type="PANTHER" id="PTHR33680">
    <property type="entry name" value="OS07G0190500 PROTEIN"/>
    <property type="match status" value="1"/>
</dbReference>
<dbReference type="STRING" id="4565.A0A3B6C4R6"/>
<dbReference type="OMA" id="RRIFYTC"/>
<dbReference type="Gramene" id="TraesNOR2B03G00936690.1">
    <property type="protein sequence ID" value="TraesNOR2B03G00936690.1"/>
    <property type="gene ID" value="TraesNOR2B03G00936690"/>
</dbReference>
<feature type="transmembrane region" description="Helical" evidence="1">
    <location>
        <begin position="118"/>
        <end position="141"/>
    </location>
</feature>
<organism evidence="2">
    <name type="scientific">Triticum aestivum</name>
    <name type="common">Wheat</name>
    <dbReference type="NCBI Taxonomy" id="4565"/>
    <lineage>
        <taxon>Eukaryota</taxon>
        <taxon>Viridiplantae</taxon>
        <taxon>Streptophyta</taxon>
        <taxon>Embryophyta</taxon>
        <taxon>Tracheophyta</taxon>
        <taxon>Spermatophyta</taxon>
        <taxon>Magnoliopsida</taxon>
        <taxon>Liliopsida</taxon>
        <taxon>Poales</taxon>
        <taxon>Poaceae</taxon>
        <taxon>BOP clade</taxon>
        <taxon>Pooideae</taxon>
        <taxon>Triticodae</taxon>
        <taxon>Triticeae</taxon>
        <taxon>Triticinae</taxon>
        <taxon>Triticum</taxon>
    </lineage>
</organism>
<evidence type="ECO:0000313" key="3">
    <source>
        <dbReference type="Proteomes" id="UP000019116"/>
    </source>
</evidence>
<name>A0A3B6C4R6_WHEAT</name>
<keyword evidence="1" id="KW-1133">Transmembrane helix</keyword>
<keyword evidence="1" id="KW-0472">Membrane</keyword>
<dbReference type="Gramene" id="TraesROB_scaffold_047737_01G000200.1">
    <property type="protein sequence ID" value="TraesROB_scaffold_047737_01G000200.1"/>
    <property type="gene ID" value="TraesROB_scaffold_047737_01G000200"/>
</dbReference>
<keyword evidence="3" id="KW-1185">Reference proteome</keyword>
<dbReference type="Gramene" id="TraesCAD_scaffold_048775_01G000100.1">
    <property type="protein sequence ID" value="TraesCAD_scaffold_048775_01G000100.1"/>
    <property type="gene ID" value="TraesCAD_scaffold_048775_01G000100"/>
</dbReference>
<protein>
    <recommendedName>
        <fullName evidence="4">Zinc finger GRF-type domain-containing protein</fullName>
    </recommendedName>
</protein>
<dbReference type="Gramene" id="TraesJUL2B03G00929260.1">
    <property type="protein sequence ID" value="TraesJUL2B03G00929260.1"/>
    <property type="gene ID" value="TraesJUL2B03G00929260"/>
</dbReference>
<dbReference type="Gramene" id="TraesLDM2B03G00925660.1">
    <property type="protein sequence ID" value="TraesLDM2B03G00925660.1"/>
    <property type="gene ID" value="TraesLDM2B03G00925660"/>
</dbReference>
<dbReference type="Gramene" id="TraesCS2B02G256900.1">
    <property type="protein sequence ID" value="TraesCS2B02G256900.1"/>
    <property type="gene ID" value="TraesCS2B02G256900"/>
</dbReference>
<evidence type="ECO:0000313" key="2">
    <source>
        <dbReference type="EnsemblPlants" id="TraesCS2B02G256900.1"/>
    </source>
</evidence>
<dbReference type="PANTHER" id="PTHR33680:SF7">
    <property type="entry name" value="OS02G0474200 PROTEIN"/>
    <property type="match status" value="1"/>
</dbReference>
<dbReference type="Gramene" id="TraesSTA2B03G00918290.1">
    <property type="protein sequence ID" value="TraesSTA2B03G00918290.1"/>
    <property type="gene ID" value="TraesSTA2B03G00918290"/>
</dbReference>
<dbReference type="Gramene" id="TraesWEE_scaffold_076324_01G000100.1">
    <property type="protein sequence ID" value="TraesWEE_scaffold_076324_01G000100.1"/>
    <property type="gene ID" value="TraesWEE_scaffold_076324_01G000100"/>
</dbReference>